<dbReference type="SUPFAM" id="SSF57701">
    <property type="entry name" value="Zn2/Cys6 DNA-binding domain"/>
    <property type="match status" value="1"/>
</dbReference>
<reference evidence="10" key="1">
    <citation type="journal article" date="2023" name="Mol. Phylogenet. Evol.">
        <title>Genome-scale phylogeny and comparative genomics of the fungal order Sordariales.</title>
        <authorList>
            <person name="Hensen N."/>
            <person name="Bonometti L."/>
            <person name="Westerberg I."/>
            <person name="Brannstrom I.O."/>
            <person name="Guillou S."/>
            <person name="Cros-Aarteil S."/>
            <person name="Calhoun S."/>
            <person name="Haridas S."/>
            <person name="Kuo A."/>
            <person name="Mondo S."/>
            <person name="Pangilinan J."/>
            <person name="Riley R."/>
            <person name="LaButti K."/>
            <person name="Andreopoulos B."/>
            <person name="Lipzen A."/>
            <person name="Chen C."/>
            <person name="Yan M."/>
            <person name="Daum C."/>
            <person name="Ng V."/>
            <person name="Clum A."/>
            <person name="Steindorff A."/>
            <person name="Ohm R.A."/>
            <person name="Martin F."/>
            <person name="Silar P."/>
            <person name="Natvig D.O."/>
            <person name="Lalanne C."/>
            <person name="Gautier V."/>
            <person name="Ament-Velasquez S.L."/>
            <person name="Kruys A."/>
            <person name="Hutchinson M.I."/>
            <person name="Powell A.J."/>
            <person name="Barry K."/>
            <person name="Miller A.N."/>
            <person name="Grigoriev I.V."/>
            <person name="Debuchy R."/>
            <person name="Gladieux P."/>
            <person name="Hiltunen Thoren M."/>
            <person name="Johannesson H."/>
        </authorList>
    </citation>
    <scope>NUCLEOTIDE SEQUENCE [LARGE SCALE GENOMIC DNA]</scope>
    <source>
        <strain evidence="10">CBS 284.82</strain>
    </source>
</reference>
<sequence length="519" mass="57304">MSSPPTPPADSSPGSAPDAVTAAVERQQCWECRRRRLVCDGTQPVCTKCRAARIVCPGYADKKPLTWLAPGQVMSRTRKKKSPNGPKSKAPGAPSKPCNGSKRRQQKAAAAANDSDEGSRSDSPEDALGYPRPVELRAEVCDIFEAMIYYNSHIYPDLAKYQLGPCGFLLPMIILEGVPPSITHTLVSVAVSHRIIQMADDPTTSQLVKPMWTRLYRHRDIAVREIARLVSHETKRKSIATIMAVYTLFFAMLQQSYTPSWRTHSDAFMSLIHLRGSYPDVIRDIPDMELSMMALCIVGIFANTTSPKNDQFQVATTPETIQLIQTFYHETYYPSVTCPPTLLTDIILINDLRSHAPSPETTRAAHLILARLESFSPETWSAAREGFHDDWLLLSSLYRAATALYAILSLQSSGALPCSSPELGEARARHARVLFALLEEAVAVPIVYKRMTWALVVAGVEAARASAEVQRWIGHRLDEMSRDQGAAAPRVARGVLEGFWARGGGGWDQCFAEPLCLVL</sequence>
<evidence type="ECO:0000259" key="8">
    <source>
        <dbReference type="PROSITE" id="PS50048"/>
    </source>
</evidence>
<accession>A0AAN6PAX1</accession>
<keyword evidence="10" id="KW-1185">Reference proteome</keyword>
<comment type="subcellular location">
    <subcellularLocation>
        <location evidence="1">Nucleus</location>
    </subcellularLocation>
</comment>
<dbReference type="GO" id="GO:0045944">
    <property type="term" value="P:positive regulation of transcription by RNA polymerase II"/>
    <property type="evidence" value="ECO:0007669"/>
    <property type="project" value="TreeGrafter"/>
</dbReference>
<feature type="region of interest" description="Disordered" evidence="7">
    <location>
        <begin position="1"/>
        <end position="22"/>
    </location>
</feature>
<evidence type="ECO:0000313" key="10">
    <source>
        <dbReference type="Proteomes" id="UP001303115"/>
    </source>
</evidence>
<feature type="region of interest" description="Disordered" evidence="7">
    <location>
        <begin position="70"/>
        <end position="129"/>
    </location>
</feature>
<evidence type="ECO:0000256" key="3">
    <source>
        <dbReference type="ARBA" id="ARBA00023015"/>
    </source>
</evidence>
<dbReference type="GO" id="GO:0000976">
    <property type="term" value="F:transcription cis-regulatory region binding"/>
    <property type="evidence" value="ECO:0007669"/>
    <property type="project" value="TreeGrafter"/>
</dbReference>
<evidence type="ECO:0000256" key="7">
    <source>
        <dbReference type="SAM" id="MobiDB-lite"/>
    </source>
</evidence>
<proteinExistence type="predicted"/>
<dbReference type="AlphaFoldDB" id="A0AAN6PAX1"/>
<feature type="compositionally biased region" description="Low complexity" evidence="7">
    <location>
        <begin position="85"/>
        <end position="97"/>
    </location>
</feature>
<dbReference type="CDD" id="cd00067">
    <property type="entry name" value="GAL4"/>
    <property type="match status" value="1"/>
</dbReference>
<dbReference type="GO" id="GO:0005634">
    <property type="term" value="C:nucleus"/>
    <property type="evidence" value="ECO:0007669"/>
    <property type="project" value="UniProtKB-SubCell"/>
</dbReference>
<gene>
    <name evidence="9" type="ORF">C8A01DRAFT_19076</name>
</gene>
<dbReference type="Gene3D" id="4.10.240.10">
    <property type="entry name" value="Zn(2)-C6 fungal-type DNA-binding domain"/>
    <property type="match status" value="1"/>
</dbReference>
<dbReference type="Pfam" id="PF00172">
    <property type="entry name" value="Zn_clus"/>
    <property type="match status" value="1"/>
</dbReference>
<feature type="domain" description="Zn(2)-C6 fungal-type" evidence="8">
    <location>
        <begin position="28"/>
        <end position="56"/>
    </location>
</feature>
<dbReference type="SMART" id="SM00066">
    <property type="entry name" value="GAL4"/>
    <property type="match status" value="1"/>
</dbReference>
<keyword evidence="6" id="KW-0539">Nucleus</keyword>
<dbReference type="InterPro" id="IPR036864">
    <property type="entry name" value="Zn2-C6_fun-type_DNA-bd_sf"/>
</dbReference>
<keyword evidence="5" id="KW-0804">Transcription</keyword>
<evidence type="ECO:0000313" key="9">
    <source>
        <dbReference type="EMBL" id="KAK4034040.1"/>
    </source>
</evidence>
<keyword evidence="2" id="KW-0862">Zinc</keyword>
<dbReference type="PANTHER" id="PTHR37534:SF48">
    <property type="entry name" value="FINGER DOMAIN PROTEIN, PUTATIVE-RELATED"/>
    <property type="match status" value="1"/>
</dbReference>
<dbReference type="PROSITE" id="PS50048">
    <property type="entry name" value="ZN2_CY6_FUNGAL_2"/>
    <property type="match status" value="1"/>
</dbReference>
<dbReference type="InterPro" id="IPR001138">
    <property type="entry name" value="Zn2Cys6_DnaBD"/>
</dbReference>
<dbReference type="Proteomes" id="UP001303115">
    <property type="component" value="Unassembled WGS sequence"/>
</dbReference>
<dbReference type="InterPro" id="IPR021858">
    <property type="entry name" value="Fun_TF"/>
</dbReference>
<evidence type="ECO:0000256" key="2">
    <source>
        <dbReference type="ARBA" id="ARBA00022833"/>
    </source>
</evidence>
<dbReference type="PANTHER" id="PTHR37534">
    <property type="entry name" value="TRANSCRIPTIONAL ACTIVATOR PROTEIN UGA3"/>
    <property type="match status" value="1"/>
</dbReference>
<evidence type="ECO:0000256" key="5">
    <source>
        <dbReference type="ARBA" id="ARBA00023163"/>
    </source>
</evidence>
<comment type="caution">
    <text evidence="9">The sequence shown here is derived from an EMBL/GenBank/DDBJ whole genome shotgun (WGS) entry which is preliminary data.</text>
</comment>
<keyword evidence="4" id="KW-0238">DNA-binding</keyword>
<feature type="compositionally biased region" description="Low complexity" evidence="7">
    <location>
        <begin position="11"/>
        <end position="22"/>
    </location>
</feature>
<keyword evidence="3" id="KW-0805">Transcription regulation</keyword>
<evidence type="ECO:0000256" key="4">
    <source>
        <dbReference type="ARBA" id="ARBA00023125"/>
    </source>
</evidence>
<dbReference type="EMBL" id="MU854497">
    <property type="protein sequence ID" value="KAK4034040.1"/>
    <property type="molecule type" value="Genomic_DNA"/>
</dbReference>
<name>A0AAN6PAX1_9PEZI</name>
<dbReference type="Pfam" id="PF11951">
    <property type="entry name" value="Fungal_trans_2"/>
    <property type="match status" value="1"/>
</dbReference>
<protein>
    <submittedName>
        <fullName evidence="9">Fungal-specific transcription factor domain-containing protein</fullName>
    </submittedName>
</protein>
<feature type="compositionally biased region" description="Pro residues" evidence="7">
    <location>
        <begin position="1"/>
        <end position="10"/>
    </location>
</feature>
<dbReference type="GO" id="GO:0000981">
    <property type="term" value="F:DNA-binding transcription factor activity, RNA polymerase II-specific"/>
    <property type="evidence" value="ECO:0007669"/>
    <property type="project" value="InterPro"/>
</dbReference>
<dbReference type="GO" id="GO:0008270">
    <property type="term" value="F:zinc ion binding"/>
    <property type="evidence" value="ECO:0007669"/>
    <property type="project" value="InterPro"/>
</dbReference>
<organism evidence="9 10">
    <name type="scientific">Parachaetomium inaequale</name>
    <dbReference type="NCBI Taxonomy" id="2588326"/>
    <lineage>
        <taxon>Eukaryota</taxon>
        <taxon>Fungi</taxon>
        <taxon>Dikarya</taxon>
        <taxon>Ascomycota</taxon>
        <taxon>Pezizomycotina</taxon>
        <taxon>Sordariomycetes</taxon>
        <taxon>Sordariomycetidae</taxon>
        <taxon>Sordariales</taxon>
        <taxon>Chaetomiaceae</taxon>
        <taxon>Parachaetomium</taxon>
    </lineage>
</organism>
<evidence type="ECO:0000256" key="6">
    <source>
        <dbReference type="ARBA" id="ARBA00023242"/>
    </source>
</evidence>
<evidence type="ECO:0000256" key="1">
    <source>
        <dbReference type="ARBA" id="ARBA00004123"/>
    </source>
</evidence>